<reference evidence="1 2" key="1">
    <citation type="journal article" date="2022" name="New Phytol.">
        <title>Ecological generalism drives hyperdiversity of secondary metabolite gene clusters in xylarialean endophytes.</title>
        <authorList>
            <person name="Franco M.E.E."/>
            <person name="Wisecaver J.H."/>
            <person name="Arnold A.E."/>
            <person name="Ju Y.M."/>
            <person name="Slot J.C."/>
            <person name="Ahrendt S."/>
            <person name="Moore L.P."/>
            <person name="Eastman K.E."/>
            <person name="Scott K."/>
            <person name="Konkel Z."/>
            <person name="Mondo S.J."/>
            <person name="Kuo A."/>
            <person name="Hayes R.D."/>
            <person name="Haridas S."/>
            <person name="Andreopoulos B."/>
            <person name="Riley R."/>
            <person name="LaButti K."/>
            <person name="Pangilinan J."/>
            <person name="Lipzen A."/>
            <person name="Amirebrahimi M."/>
            <person name="Yan J."/>
            <person name="Adam C."/>
            <person name="Keymanesh K."/>
            <person name="Ng V."/>
            <person name="Louie K."/>
            <person name="Northen T."/>
            <person name="Drula E."/>
            <person name="Henrissat B."/>
            <person name="Hsieh H.M."/>
            <person name="Youens-Clark K."/>
            <person name="Lutzoni F."/>
            <person name="Miadlikowska J."/>
            <person name="Eastwood D.C."/>
            <person name="Hamelin R.C."/>
            <person name="Grigoriev I.V."/>
            <person name="U'Ren J.M."/>
        </authorList>
    </citation>
    <scope>NUCLEOTIDE SEQUENCE [LARGE SCALE GENOMIC DNA]</scope>
    <source>
        <strain evidence="1 2">CBS 119005</strain>
    </source>
</reference>
<dbReference type="EMBL" id="MU393423">
    <property type="protein sequence ID" value="KAI4870540.1"/>
    <property type="molecule type" value="Genomic_DNA"/>
</dbReference>
<accession>A0ACB9ZH34</accession>
<evidence type="ECO:0000313" key="1">
    <source>
        <dbReference type="EMBL" id="KAI4870540.1"/>
    </source>
</evidence>
<proteinExistence type="predicted"/>
<evidence type="ECO:0000313" key="2">
    <source>
        <dbReference type="Proteomes" id="UP001497700"/>
    </source>
</evidence>
<sequence length="305" mass="34447">MSDRRVTFQISTPAKKSSKGHRSREPGHDSGVGSSSSGQASLGGRPDRRFTAEDLDSQLYSVSALQEALGQANRKVDLLQRQCSDMDDDLTKAHKAARDTERLYRDECERTDRLNKLVKELEDQIITKDYQLKNLEQTVAAQDDRIKDLTDAFNEMRDDRDEYRHKYYNLPDPVVDTTMRGGSGEPSSRLHRSRSRHEQDHRESKGASRKHGEEKAGSSRHHRRRSSISINPGAGNKKPYIERMPGDPPRASARYSGNYTTTAIDVSPVSNTDPRYSAVPRISPTSTSGNYVPYPLHEPRGHRRS</sequence>
<dbReference type="Proteomes" id="UP001497700">
    <property type="component" value="Unassembled WGS sequence"/>
</dbReference>
<comment type="caution">
    <text evidence="1">The sequence shown here is derived from an EMBL/GenBank/DDBJ whole genome shotgun (WGS) entry which is preliminary data.</text>
</comment>
<organism evidence="1 2">
    <name type="scientific">Hypoxylon rubiginosum</name>
    <dbReference type="NCBI Taxonomy" id="110542"/>
    <lineage>
        <taxon>Eukaryota</taxon>
        <taxon>Fungi</taxon>
        <taxon>Dikarya</taxon>
        <taxon>Ascomycota</taxon>
        <taxon>Pezizomycotina</taxon>
        <taxon>Sordariomycetes</taxon>
        <taxon>Xylariomycetidae</taxon>
        <taxon>Xylariales</taxon>
        <taxon>Hypoxylaceae</taxon>
        <taxon>Hypoxylon</taxon>
    </lineage>
</organism>
<name>A0ACB9ZH34_9PEZI</name>
<protein>
    <submittedName>
        <fullName evidence="1">Uncharacterized protein</fullName>
    </submittedName>
</protein>
<keyword evidence="2" id="KW-1185">Reference proteome</keyword>
<gene>
    <name evidence="1" type="ORF">F4820DRAFT_217380</name>
</gene>